<evidence type="ECO:0000256" key="3">
    <source>
        <dbReference type="ARBA" id="ARBA00022989"/>
    </source>
</evidence>
<evidence type="ECO:0000256" key="2">
    <source>
        <dbReference type="ARBA" id="ARBA00022692"/>
    </source>
</evidence>
<keyword evidence="2 5" id="KW-0812">Transmembrane</keyword>
<evidence type="ECO:0000313" key="7">
    <source>
        <dbReference type="Proteomes" id="UP000244867"/>
    </source>
</evidence>
<organism evidence="6 7">
    <name type="scientific">Nocardioides currus</name>
    <dbReference type="NCBI Taxonomy" id="2133958"/>
    <lineage>
        <taxon>Bacteria</taxon>
        <taxon>Bacillati</taxon>
        <taxon>Actinomycetota</taxon>
        <taxon>Actinomycetes</taxon>
        <taxon>Propionibacteriales</taxon>
        <taxon>Nocardioidaceae</taxon>
        <taxon>Nocardioides</taxon>
    </lineage>
</organism>
<feature type="transmembrane region" description="Helical" evidence="5">
    <location>
        <begin position="24"/>
        <end position="57"/>
    </location>
</feature>
<comment type="caution">
    <text evidence="6">The sequence shown here is derived from an EMBL/GenBank/DDBJ whole genome shotgun (WGS) entry which is preliminary data.</text>
</comment>
<proteinExistence type="predicted"/>
<dbReference type="PANTHER" id="PTHR33514:SF13">
    <property type="entry name" value="PROTEIN ABCI12, CHLOROPLASTIC"/>
    <property type="match status" value="1"/>
</dbReference>
<reference evidence="6 7" key="1">
    <citation type="submission" date="2018-03" db="EMBL/GenBank/DDBJ databases">
        <authorList>
            <person name="Keele B.F."/>
        </authorList>
    </citation>
    <scope>NUCLEOTIDE SEQUENCE [LARGE SCALE GENOMIC DNA]</scope>
    <source>
        <strain evidence="6 7">IB-3</strain>
    </source>
</reference>
<accession>A0A2R7YUH0</accession>
<dbReference type="GO" id="GO:0005886">
    <property type="term" value="C:plasma membrane"/>
    <property type="evidence" value="ECO:0007669"/>
    <property type="project" value="UniProtKB-ARBA"/>
</dbReference>
<dbReference type="RefSeq" id="WP_108345405.1">
    <property type="nucleotide sequence ID" value="NZ_PYXZ01000007.1"/>
</dbReference>
<dbReference type="CDD" id="cd16914">
    <property type="entry name" value="EcfT"/>
    <property type="match status" value="1"/>
</dbReference>
<dbReference type="PANTHER" id="PTHR33514">
    <property type="entry name" value="PROTEIN ABCI12, CHLOROPLASTIC"/>
    <property type="match status" value="1"/>
</dbReference>
<dbReference type="OrthoDB" id="509049at2"/>
<name>A0A2R7YUH0_9ACTN</name>
<dbReference type="Pfam" id="PF02361">
    <property type="entry name" value="CbiQ"/>
    <property type="match status" value="1"/>
</dbReference>
<evidence type="ECO:0000256" key="5">
    <source>
        <dbReference type="SAM" id="Phobius"/>
    </source>
</evidence>
<evidence type="ECO:0000256" key="1">
    <source>
        <dbReference type="ARBA" id="ARBA00004141"/>
    </source>
</evidence>
<comment type="subcellular location">
    <subcellularLocation>
        <location evidence="1">Membrane</location>
        <topology evidence="1">Multi-pass membrane protein</topology>
    </subcellularLocation>
</comment>
<protein>
    <submittedName>
        <fullName evidence="6">Cobalt ABC transporter</fullName>
    </submittedName>
</protein>
<feature type="transmembrane region" description="Helical" evidence="5">
    <location>
        <begin position="91"/>
        <end position="110"/>
    </location>
</feature>
<evidence type="ECO:0000256" key="4">
    <source>
        <dbReference type="ARBA" id="ARBA00023136"/>
    </source>
</evidence>
<keyword evidence="7" id="KW-1185">Reference proteome</keyword>
<dbReference type="AlphaFoldDB" id="A0A2R7YUH0"/>
<gene>
    <name evidence="6" type="ORF">C7S10_15780</name>
</gene>
<sequence length="201" mass="21100">MSTSLGLYRPGTSPVHRTPAGVKLAVVVAAGIGSVFVRTPAVAGVLLAVVLVAYTVARTPPGLLWHSVRPLCWVLVPLMVFQVLTAGWARASVIVGVIVTLVLLANLVTLTTRTTELVDVVVRLAAPLRFLGVDPERVGLVLNLGIRGVPLVLELATEVREAQHARGQAASARAFAVPLIVGALRRSDEIGEALAARGFDD</sequence>
<dbReference type="Proteomes" id="UP000244867">
    <property type="component" value="Unassembled WGS sequence"/>
</dbReference>
<evidence type="ECO:0000313" key="6">
    <source>
        <dbReference type="EMBL" id="PUA80015.1"/>
    </source>
</evidence>
<dbReference type="EMBL" id="PYXZ01000007">
    <property type="protein sequence ID" value="PUA80015.1"/>
    <property type="molecule type" value="Genomic_DNA"/>
</dbReference>
<keyword evidence="3 5" id="KW-1133">Transmembrane helix</keyword>
<dbReference type="InterPro" id="IPR003339">
    <property type="entry name" value="ABC/ECF_trnsptr_transmembrane"/>
</dbReference>
<keyword evidence="4 5" id="KW-0472">Membrane</keyword>